<name>A0A9N8DGI4_9STRA</name>
<gene>
    <name evidence="2" type="ORF">SEMRO_81_G043370.1</name>
</gene>
<evidence type="ECO:0000256" key="1">
    <source>
        <dbReference type="SAM" id="MobiDB-lite"/>
    </source>
</evidence>
<feature type="compositionally biased region" description="Polar residues" evidence="1">
    <location>
        <begin position="84"/>
        <end position="94"/>
    </location>
</feature>
<dbReference type="Proteomes" id="UP001153069">
    <property type="component" value="Unassembled WGS sequence"/>
</dbReference>
<accession>A0A9N8DGI4</accession>
<dbReference type="AlphaFoldDB" id="A0A9N8DGI4"/>
<proteinExistence type="predicted"/>
<evidence type="ECO:0000313" key="3">
    <source>
        <dbReference type="Proteomes" id="UP001153069"/>
    </source>
</evidence>
<comment type="caution">
    <text evidence="2">The sequence shown here is derived from an EMBL/GenBank/DDBJ whole genome shotgun (WGS) entry which is preliminary data.</text>
</comment>
<keyword evidence="3" id="KW-1185">Reference proteome</keyword>
<dbReference type="EMBL" id="CAICTM010000080">
    <property type="protein sequence ID" value="CAB9500309.1"/>
    <property type="molecule type" value="Genomic_DNA"/>
</dbReference>
<protein>
    <submittedName>
        <fullName evidence="2">Uncharacterized protein</fullName>
    </submittedName>
</protein>
<organism evidence="2 3">
    <name type="scientific">Seminavis robusta</name>
    <dbReference type="NCBI Taxonomy" id="568900"/>
    <lineage>
        <taxon>Eukaryota</taxon>
        <taxon>Sar</taxon>
        <taxon>Stramenopiles</taxon>
        <taxon>Ochrophyta</taxon>
        <taxon>Bacillariophyta</taxon>
        <taxon>Bacillariophyceae</taxon>
        <taxon>Bacillariophycidae</taxon>
        <taxon>Naviculales</taxon>
        <taxon>Naviculaceae</taxon>
        <taxon>Seminavis</taxon>
    </lineage>
</organism>
<reference evidence="2" key="1">
    <citation type="submission" date="2020-06" db="EMBL/GenBank/DDBJ databases">
        <authorList>
            <consortium name="Plant Systems Biology data submission"/>
        </authorList>
    </citation>
    <scope>NUCLEOTIDE SEQUENCE</scope>
    <source>
        <strain evidence="2">D6</strain>
    </source>
</reference>
<evidence type="ECO:0000313" key="2">
    <source>
        <dbReference type="EMBL" id="CAB9500309.1"/>
    </source>
</evidence>
<feature type="region of interest" description="Disordered" evidence="1">
    <location>
        <begin position="67"/>
        <end position="98"/>
    </location>
</feature>
<sequence length="309" mass="33760">MVVDQQSWSSEALPLVGATIRVEEEKQQEDGMRSNGNVVQEAEEEEQDVSIMTNPVFALQRSTSIPRDIPAPLTGTRKEGAATSAGTQARNTESGRVGTAHEGVATIQDHVRAGDSQVATAKINKTAIWILIAYALFAAGYMCRELQLGILNTATLTKEDVLRISQKQIDETLRQATVSGRTEEDILSIFNQRFQETLQKATVSELTEEDVLRISQKQIDEVLSQATVSGLTEEDVVSIFNQQIKETLQEVKSPGSINEDIIQVVKQQVQLALEEANGFGTTCNDARATRHDSKGLVAACLCCFGRIPV</sequence>